<dbReference type="OrthoDB" id="6912619at2"/>
<name>A0A423KN74_9PSED</name>
<feature type="compositionally biased region" description="Pro residues" evidence="1">
    <location>
        <begin position="24"/>
        <end position="35"/>
    </location>
</feature>
<sequence>MSLRPLVLLSVLSLLVACGSDAPKPQPPTPGPGPAPQAAQKKAKESADLGPLPAYQRELSGTLQGVPAGAEVELALLVIDDKSRPQQLLASSSLIGTNQVLPFRLRFNPESFPVGARVELRGRATQSGQLILHLPSQTITQPTTQALGQLQFVKAP</sequence>
<evidence type="ECO:0008006" key="5">
    <source>
        <dbReference type="Google" id="ProtNLM"/>
    </source>
</evidence>
<evidence type="ECO:0000313" key="4">
    <source>
        <dbReference type="Proteomes" id="UP000283627"/>
    </source>
</evidence>
<dbReference type="PROSITE" id="PS51257">
    <property type="entry name" value="PROKAR_LIPOPROTEIN"/>
    <property type="match status" value="1"/>
</dbReference>
<dbReference type="AlphaFoldDB" id="A0A423KN74"/>
<accession>A0A423KN74</accession>
<evidence type="ECO:0000256" key="2">
    <source>
        <dbReference type="SAM" id="SignalP"/>
    </source>
</evidence>
<protein>
    <recommendedName>
        <fullName evidence="5">Lipoprotein</fullName>
    </recommendedName>
</protein>
<feature type="chain" id="PRO_5019502637" description="Lipoprotein" evidence="2">
    <location>
        <begin position="23"/>
        <end position="156"/>
    </location>
</feature>
<dbReference type="EMBL" id="MOBP01000005">
    <property type="protein sequence ID" value="RON55823.1"/>
    <property type="molecule type" value="Genomic_DNA"/>
</dbReference>
<evidence type="ECO:0000313" key="3">
    <source>
        <dbReference type="EMBL" id="RON55823.1"/>
    </source>
</evidence>
<comment type="caution">
    <text evidence="3">The sequence shown here is derived from an EMBL/GenBank/DDBJ whole genome shotgun (WGS) entry which is preliminary data.</text>
</comment>
<proteinExistence type="predicted"/>
<feature type="signal peptide" evidence="2">
    <location>
        <begin position="1"/>
        <end position="22"/>
    </location>
</feature>
<dbReference type="STRING" id="104087.PFAS1_14625"/>
<dbReference type="Proteomes" id="UP000283627">
    <property type="component" value="Unassembled WGS sequence"/>
</dbReference>
<evidence type="ECO:0000256" key="1">
    <source>
        <dbReference type="SAM" id="MobiDB-lite"/>
    </source>
</evidence>
<feature type="region of interest" description="Disordered" evidence="1">
    <location>
        <begin position="20"/>
        <end position="53"/>
    </location>
</feature>
<reference evidence="3 4" key="1">
    <citation type="submission" date="2016-10" db="EMBL/GenBank/DDBJ databases">
        <title>Comparative genome analysis of multiple Pseudomonas spp. focuses on biocontrol and plant growth promoting traits.</title>
        <authorList>
            <person name="Tao X.-Y."/>
            <person name="Taylor C.G."/>
        </authorList>
    </citation>
    <scope>NUCLEOTIDE SEQUENCE [LARGE SCALE GENOMIC DNA]</scope>
    <source>
        <strain evidence="3 4">39A2</strain>
    </source>
</reference>
<keyword evidence="2" id="KW-0732">Signal</keyword>
<dbReference type="RefSeq" id="WP_123404994.1">
    <property type="nucleotide sequence ID" value="NZ_MOBP01000005.1"/>
</dbReference>
<gene>
    <name evidence="3" type="ORF">BK665_07620</name>
</gene>
<organism evidence="3 4">
    <name type="scientific">Pseudomonas frederiksbergensis</name>
    <dbReference type="NCBI Taxonomy" id="104087"/>
    <lineage>
        <taxon>Bacteria</taxon>
        <taxon>Pseudomonadati</taxon>
        <taxon>Pseudomonadota</taxon>
        <taxon>Gammaproteobacteria</taxon>
        <taxon>Pseudomonadales</taxon>
        <taxon>Pseudomonadaceae</taxon>
        <taxon>Pseudomonas</taxon>
    </lineage>
</organism>